<reference evidence="1" key="1">
    <citation type="submission" date="2021-10" db="EMBL/GenBank/DDBJ databases">
        <title>Tropical sea cucumber genome reveals ecological adaptation and Cuvierian tubules defense mechanism.</title>
        <authorList>
            <person name="Chen T."/>
        </authorList>
    </citation>
    <scope>NUCLEOTIDE SEQUENCE</scope>
    <source>
        <strain evidence="1">Nanhai2018</strain>
        <tissue evidence="1">Muscle</tissue>
    </source>
</reference>
<evidence type="ECO:0000313" key="2">
    <source>
        <dbReference type="Proteomes" id="UP001152320"/>
    </source>
</evidence>
<protein>
    <submittedName>
        <fullName evidence="1">Uncharacterized protein</fullName>
    </submittedName>
</protein>
<dbReference type="EMBL" id="JAIZAY010000017">
    <property type="protein sequence ID" value="KAJ8026044.1"/>
    <property type="molecule type" value="Genomic_DNA"/>
</dbReference>
<evidence type="ECO:0000313" key="1">
    <source>
        <dbReference type="EMBL" id="KAJ8026044.1"/>
    </source>
</evidence>
<dbReference type="Proteomes" id="UP001152320">
    <property type="component" value="Chromosome 17"/>
</dbReference>
<comment type="caution">
    <text evidence="1">The sequence shown here is derived from an EMBL/GenBank/DDBJ whole genome shotgun (WGS) entry which is preliminary data.</text>
</comment>
<dbReference type="AlphaFoldDB" id="A0A9Q1BHY5"/>
<accession>A0A9Q1BHY5</accession>
<sequence>MKARKSVFNTTFWNLYVLNAFCYTSTDPGWIIDHGFSQRNYLRGLQICFDITKPTCIMLSRTRRASSWKVQKL</sequence>
<organism evidence="1 2">
    <name type="scientific">Holothuria leucospilota</name>
    <name type="common">Black long sea cucumber</name>
    <name type="synonym">Mertensiothuria leucospilota</name>
    <dbReference type="NCBI Taxonomy" id="206669"/>
    <lineage>
        <taxon>Eukaryota</taxon>
        <taxon>Metazoa</taxon>
        <taxon>Echinodermata</taxon>
        <taxon>Eleutherozoa</taxon>
        <taxon>Echinozoa</taxon>
        <taxon>Holothuroidea</taxon>
        <taxon>Aspidochirotacea</taxon>
        <taxon>Aspidochirotida</taxon>
        <taxon>Holothuriidae</taxon>
        <taxon>Holothuria</taxon>
    </lineage>
</organism>
<gene>
    <name evidence="1" type="ORF">HOLleu_33778</name>
</gene>
<name>A0A9Q1BHY5_HOLLE</name>
<keyword evidence="2" id="KW-1185">Reference proteome</keyword>
<proteinExistence type="predicted"/>